<comment type="caution">
    <text evidence="4">The sequence shown here is derived from an EMBL/GenBank/DDBJ whole genome shotgun (WGS) entry which is preliminary data.</text>
</comment>
<proteinExistence type="predicted"/>
<evidence type="ECO:0000313" key="5">
    <source>
        <dbReference type="Proteomes" id="UP000003856"/>
    </source>
</evidence>
<dbReference type="RefSeq" id="WP_005792952.1">
    <property type="nucleotide sequence ID" value="NZ_ACQT01000003.1"/>
</dbReference>
<dbReference type="EMBL" id="ACQT01000003">
    <property type="protein sequence ID" value="EER62184.1"/>
    <property type="molecule type" value="Genomic_DNA"/>
</dbReference>
<name>C5T076_ACIDE</name>
<protein>
    <submittedName>
        <fullName evidence="4">2-methylthioadenine synthetase</fullName>
    </submittedName>
</protein>
<evidence type="ECO:0000259" key="2">
    <source>
        <dbReference type="Pfam" id="PF18145"/>
    </source>
</evidence>
<dbReference type="InterPro" id="IPR041167">
    <property type="entry name" value="Saf_2TM"/>
</dbReference>
<feature type="transmembrane region" description="Helical" evidence="1">
    <location>
        <begin position="28"/>
        <end position="46"/>
    </location>
</feature>
<keyword evidence="1" id="KW-1133">Transmembrane helix</keyword>
<keyword evidence="5" id="KW-1185">Reference proteome</keyword>
<organism evidence="4 5">
    <name type="scientific">Acidovorax delafieldii 2AN</name>
    <dbReference type="NCBI Taxonomy" id="573060"/>
    <lineage>
        <taxon>Bacteria</taxon>
        <taxon>Pseudomonadati</taxon>
        <taxon>Pseudomonadota</taxon>
        <taxon>Betaproteobacteria</taxon>
        <taxon>Burkholderiales</taxon>
        <taxon>Comamonadaceae</taxon>
        <taxon>Acidovorax</taxon>
    </lineage>
</organism>
<dbReference type="PATRIC" id="fig|573060.9.peg.4977"/>
<evidence type="ECO:0000313" key="4">
    <source>
        <dbReference type="EMBL" id="EER62184.1"/>
    </source>
</evidence>
<dbReference type="InterPro" id="IPR040836">
    <property type="entry name" value="SAVED"/>
</dbReference>
<reference evidence="4 5" key="1">
    <citation type="submission" date="2009-05" db="EMBL/GenBank/DDBJ databases">
        <title>The draft genome of Acidovorax delafieldii 2AN.</title>
        <authorList>
            <consortium name="US DOE Joint Genome Institute (JGI-PGF)"/>
            <person name="Lucas S."/>
            <person name="Copeland A."/>
            <person name="Lapidus A."/>
            <person name="Glavina del Rio T."/>
            <person name="Tice H."/>
            <person name="Bruce D."/>
            <person name="Goodwin L."/>
            <person name="Pitluck S."/>
            <person name="Larimer F."/>
            <person name="Land M.L."/>
            <person name="Hauser L."/>
            <person name="Shelobolina E.S."/>
            <person name="Picardal F."/>
            <person name="Roden E."/>
            <person name="Emerson D."/>
        </authorList>
    </citation>
    <scope>NUCLEOTIDE SEQUENCE [LARGE SCALE GENOMIC DNA]</scope>
    <source>
        <strain evidence="4 5">2AN</strain>
    </source>
</reference>
<dbReference type="AlphaFoldDB" id="C5T076"/>
<evidence type="ECO:0000259" key="3">
    <source>
        <dbReference type="Pfam" id="PF18303"/>
    </source>
</evidence>
<accession>C5T076</accession>
<dbReference type="OrthoDB" id="8687383at2"/>
<dbReference type="NCBIfam" id="NF033611">
    <property type="entry name" value="SAVED"/>
    <property type="match status" value="1"/>
</dbReference>
<gene>
    <name evidence="4" type="ORF">AcdelDRAFT_0306</name>
</gene>
<sequence>MEFLNWLMGIGTQLVTWWVRPRNIGLGMMRWCGMVLVAALSGGLLVQLQAGAEYRFMFSTAEGTPAVILYAVSAVALLGFIVGAVLAGHAHVQDAKVTQVSRVLVAELRGLVDTSDRPLTKAVPPTLRGRIEDCLVDVRAQLSGAPDVPAALEELGALAKQVRRARGDTAREHVSVVAGGVLQVPLLFYAGVVLDDEGKVRLMDWDRVEGRWKQLDQPDDGSRFRISGLQDVAGPEVVLAVSASYLADLAGIAQTFPGLPLVHLARPNPKPNTLWSEEGQAALASQFLDTLADLHNRGVQTVHLVLVASSSLALRLGMVYDSKNHPRLRCYEWKRDQLPAYPWSVQMPTAVLPVAYVSTPAPAHSPASVPA</sequence>
<feature type="transmembrane region" description="Helical" evidence="1">
    <location>
        <begin position="67"/>
        <end position="87"/>
    </location>
</feature>
<keyword evidence="1" id="KW-0812">Transmembrane</keyword>
<evidence type="ECO:0000256" key="1">
    <source>
        <dbReference type="SAM" id="Phobius"/>
    </source>
</evidence>
<feature type="domain" description="SAVED-fused 2TM effector" evidence="3">
    <location>
        <begin position="9"/>
        <end position="141"/>
    </location>
</feature>
<keyword evidence="1" id="KW-0472">Membrane</keyword>
<dbReference type="Proteomes" id="UP000003856">
    <property type="component" value="Unassembled WGS sequence"/>
</dbReference>
<dbReference type="Pfam" id="PF18145">
    <property type="entry name" value="SAVED"/>
    <property type="match status" value="1"/>
</dbReference>
<feature type="domain" description="SMODS-associated and fused to various effectors" evidence="2">
    <location>
        <begin position="159"/>
        <end position="347"/>
    </location>
</feature>
<dbReference type="Pfam" id="PF18303">
    <property type="entry name" value="Saf_2TM"/>
    <property type="match status" value="1"/>
</dbReference>